<reference evidence="1" key="1">
    <citation type="submission" date="2019-11" db="EMBL/GenBank/DDBJ databases">
        <authorList>
            <person name="Feng L."/>
        </authorList>
    </citation>
    <scope>NUCLEOTIDE SEQUENCE</scope>
    <source>
        <strain evidence="1">KOxytocaLFYP65</strain>
    </source>
</reference>
<proteinExistence type="predicted"/>
<gene>
    <name evidence="1" type="ORF">KOLFYP65_03879</name>
</gene>
<name>A0A6N3ED56_KLEOX</name>
<accession>A0A6N3ED56</accession>
<organism evidence="1">
    <name type="scientific">Klebsiella oxytoca</name>
    <dbReference type="NCBI Taxonomy" id="571"/>
    <lineage>
        <taxon>Bacteria</taxon>
        <taxon>Pseudomonadati</taxon>
        <taxon>Pseudomonadota</taxon>
        <taxon>Gammaproteobacteria</taxon>
        <taxon>Enterobacterales</taxon>
        <taxon>Enterobacteriaceae</taxon>
        <taxon>Klebsiella/Raoultella group</taxon>
        <taxon>Klebsiella</taxon>
    </lineage>
</organism>
<sequence>MDPRIKMQRIGQTMYGNRWKSSLSRGMSVDPKTIHRLLSGERYFPKDLSSKLLQAIQLEQSKINKAMEIITSDRICRDDITEDVIKYIASRFEYLSEKDYKSAINSIHRAVHDTVPNDIYLSDLEAIALRYSTISVA</sequence>
<dbReference type="AlphaFoldDB" id="A0A6N3ED56"/>
<evidence type="ECO:0000313" key="1">
    <source>
        <dbReference type="EMBL" id="VYU37865.1"/>
    </source>
</evidence>
<dbReference type="EMBL" id="CACRTM010000026">
    <property type="protein sequence ID" value="VYU37865.1"/>
    <property type="molecule type" value="Genomic_DNA"/>
</dbReference>
<protein>
    <submittedName>
        <fullName evidence="1">Uncharacterized protein</fullName>
    </submittedName>
</protein>